<proteinExistence type="predicted"/>
<keyword evidence="3" id="KW-0732">Signal</keyword>
<dbReference type="PANTHER" id="PTHR42776:SF27">
    <property type="entry name" value="DIPEPTIDYL PEPTIDASE FAMILY MEMBER 6"/>
    <property type="match status" value="1"/>
</dbReference>
<dbReference type="EMBL" id="VYXP01000004">
    <property type="protein sequence ID" value="KAA9131937.1"/>
    <property type="molecule type" value="Genomic_DNA"/>
</dbReference>
<evidence type="ECO:0000313" key="6">
    <source>
        <dbReference type="Proteomes" id="UP000325372"/>
    </source>
</evidence>
<dbReference type="SUPFAM" id="SSF53474">
    <property type="entry name" value="alpha/beta-Hydrolases"/>
    <property type="match status" value="1"/>
</dbReference>
<dbReference type="Proteomes" id="UP000325372">
    <property type="component" value="Unassembled WGS sequence"/>
</dbReference>
<dbReference type="InterPro" id="IPR011042">
    <property type="entry name" value="6-blade_b-propeller_TolB-like"/>
</dbReference>
<evidence type="ECO:0000256" key="1">
    <source>
        <dbReference type="ARBA" id="ARBA00022801"/>
    </source>
</evidence>
<gene>
    <name evidence="5" type="ORF">F3N42_07115</name>
</gene>
<feature type="domain" description="Peptidase S9 prolyl oligopeptidase catalytic" evidence="4">
    <location>
        <begin position="450"/>
        <end position="659"/>
    </location>
</feature>
<dbReference type="InterPro" id="IPR001375">
    <property type="entry name" value="Peptidase_S9_cat"/>
</dbReference>
<sequence length="666" mass="73197">MFERRSLAALLAVSLMAPAAPALADEEVLRRTANNGNLVMEDVPEIPASIVSDLNRYQNVRSASFQAWDADGSALYVRTRFGDVPQIHRVAQPGGARTQLTFFSEPTGGVSRQPNGDRMVFTMDAGGSEFAQIFLLDPQSSDDAVMLTDGSSRNGMVVWDRAGESVAYLSTRRNGSSNDVWMMQVDNPETAEMVLESPDGTMWGPSDFYADDQKLLILNYVGNADSRVHLLDLETRQLSRLAGDPDNPSSNFPFGFDREGEGFYFITDQGGDFRQLAWQSLAPGADPEVVTGDINWHVEGGAISDDRRKIAFTVNEDGFSRLYLMDGDSREFRAVDAIPTGVIGNLAFSPDGRSLAMTLNTPQTPSDTFVLALGEDPMSYAGLTRWTFSEVGGLDTDSFAVPDLVRYPTFDSSDGGPENIPAWVFRPEGEGPFPVIIAIHGGPESQSRPTFSSTYQMWVNKLGAAVIRPNVRGSNGYGKHYMGLDNGFKREDSVKDIGALLDWIATQPDLDQDRVAVFGGSYGGYMVLASAVHYSDRLKAAVDVVGISNFVTFLENTQDYRRDLRRAEYGDERDPDMRAHLEAISPNRHVDKITVPLFVVQGQNDPRVPVTEAEQIVAAMRAHGSPVWYMNALNEGHGYGKKENSDIYQQATVVFFEKFLVGDDEG</sequence>
<evidence type="ECO:0000259" key="4">
    <source>
        <dbReference type="Pfam" id="PF00326"/>
    </source>
</evidence>
<keyword evidence="2" id="KW-0720">Serine protease</keyword>
<feature type="chain" id="PRO_5024270047" evidence="3">
    <location>
        <begin position="25"/>
        <end position="666"/>
    </location>
</feature>
<organism evidence="5 6">
    <name type="scientific">Marinihelvus fidelis</name>
    <dbReference type="NCBI Taxonomy" id="2613842"/>
    <lineage>
        <taxon>Bacteria</taxon>
        <taxon>Pseudomonadati</taxon>
        <taxon>Pseudomonadota</taxon>
        <taxon>Gammaproteobacteria</taxon>
        <taxon>Chromatiales</taxon>
        <taxon>Wenzhouxiangellaceae</taxon>
        <taxon>Marinihelvus</taxon>
    </lineage>
</organism>
<dbReference type="Gene3D" id="2.120.10.30">
    <property type="entry name" value="TolB, C-terminal domain"/>
    <property type="match status" value="1"/>
</dbReference>
<keyword evidence="1" id="KW-0378">Hydrolase</keyword>
<dbReference type="RefSeq" id="WP_150863727.1">
    <property type="nucleotide sequence ID" value="NZ_VYXP01000004.1"/>
</dbReference>
<comment type="caution">
    <text evidence="5">The sequence shown here is derived from an EMBL/GenBank/DDBJ whole genome shotgun (WGS) entry which is preliminary data.</text>
</comment>
<accession>A0A5N0TD05</accession>
<dbReference type="InterPro" id="IPR015943">
    <property type="entry name" value="WD40/YVTN_repeat-like_dom_sf"/>
</dbReference>
<protein>
    <submittedName>
        <fullName evidence="5">S9 family peptidase</fullName>
    </submittedName>
</protein>
<keyword evidence="6" id="KW-1185">Reference proteome</keyword>
<dbReference type="GO" id="GO:0006508">
    <property type="term" value="P:proteolysis"/>
    <property type="evidence" value="ECO:0007669"/>
    <property type="project" value="InterPro"/>
</dbReference>
<dbReference type="Gene3D" id="2.130.10.10">
    <property type="entry name" value="YVTN repeat-like/Quinoprotein amine dehydrogenase"/>
    <property type="match status" value="1"/>
</dbReference>
<dbReference type="Gene3D" id="3.40.50.1820">
    <property type="entry name" value="alpha/beta hydrolase"/>
    <property type="match status" value="1"/>
</dbReference>
<dbReference type="Pfam" id="PF00326">
    <property type="entry name" value="Peptidase_S9"/>
    <property type="match status" value="1"/>
</dbReference>
<keyword evidence="2" id="KW-0645">Protease</keyword>
<evidence type="ECO:0000256" key="2">
    <source>
        <dbReference type="ARBA" id="ARBA00022825"/>
    </source>
</evidence>
<name>A0A5N0TD05_9GAMM</name>
<dbReference type="PANTHER" id="PTHR42776">
    <property type="entry name" value="SERINE PEPTIDASE S9 FAMILY MEMBER"/>
    <property type="match status" value="1"/>
</dbReference>
<dbReference type="GO" id="GO:0004252">
    <property type="term" value="F:serine-type endopeptidase activity"/>
    <property type="evidence" value="ECO:0007669"/>
    <property type="project" value="TreeGrafter"/>
</dbReference>
<evidence type="ECO:0000313" key="5">
    <source>
        <dbReference type="EMBL" id="KAA9131937.1"/>
    </source>
</evidence>
<dbReference type="Pfam" id="PF07676">
    <property type="entry name" value="PD40"/>
    <property type="match status" value="1"/>
</dbReference>
<dbReference type="InterPro" id="IPR011659">
    <property type="entry name" value="WD40"/>
</dbReference>
<feature type="signal peptide" evidence="3">
    <location>
        <begin position="1"/>
        <end position="24"/>
    </location>
</feature>
<reference evidence="5 6" key="1">
    <citation type="submission" date="2019-09" db="EMBL/GenBank/DDBJ databases">
        <title>Wenzhouxiangella sp. Genome sequencing and assembly.</title>
        <authorList>
            <person name="Zhang R."/>
        </authorList>
    </citation>
    <scope>NUCLEOTIDE SEQUENCE [LARGE SCALE GENOMIC DNA]</scope>
    <source>
        <strain evidence="5 6">W260</strain>
    </source>
</reference>
<dbReference type="SUPFAM" id="SSF50993">
    <property type="entry name" value="Peptidase/esterase 'gauge' domain"/>
    <property type="match status" value="1"/>
</dbReference>
<dbReference type="AlphaFoldDB" id="A0A5N0TD05"/>
<evidence type="ECO:0000256" key="3">
    <source>
        <dbReference type="SAM" id="SignalP"/>
    </source>
</evidence>
<dbReference type="InterPro" id="IPR029058">
    <property type="entry name" value="AB_hydrolase_fold"/>
</dbReference>